<keyword evidence="4 9" id="KW-0812">Transmembrane</keyword>
<organism evidence="10">
    <name type="scientific">Phaffia rhodozyma</name>
    <name type="common">Yeast</name>
    <name type="synonym">Xanthophyllomyces dendrorhous</name>
    <dbReference type="NCBI Taxonomy" id="264483"/>
    <lineage>
        <taxon>Eukaryota</taxon>
        <taxon>Fungi</taxon>
        <taxon>Dikarya</taxon>
        <taxon>Basidiomycota</taxon>
        <taxon>Agaricomycotina</taxon>
        <taxon>Tremellomycetes</taxon>
        <taxon>Cystofilobasidiales</taxon>
        <taxon>Mrakiaceae</taxon>
        <taxon>Phaffia</taxon>
    </lineage>
</organism>
<feature type="transmembrane region" description="Helical" evidence="9">
    <location>
        <begin position="254"/>
        <end position="275"/>
    </location>
</feature>
<dbReference type="GO" id="GO:0016740">
    <property type="term" value="F:transferase activity"/>
    <property type="evidence" value="ECO:0007669"/>
    <property type="project" value="UniProtKB-KW"/>
</dbReference>
<feature type="transmembrane region" description="Helical" evidence="9">
    <location>
        <begin position="201"/>
        <end position="220"/>
    </location>
</feature>
<evidence type="ECO:0000256" key="9">
    <source>
        <dbReference type="SAM" id="Phobius"/>
    </source>
</evidence>
<keyword evidence="6 9" id="KW-1133">Transmembrane helix</keyword>
<keyword evidence="3" id="KW-0337">GPI-anchor biosynthesis</keyword>
<name>A0A0F7SK22_PHARH</name>
<evidence type="ECO:0000256" key="7">
    <source>
        <dbReference type="ARBA" id="ARBA00023136"/>
    </source>
</evidence>
<comment type="pathway">
    <text evidence="2">Glycolipid biosynthesis; glycosylphosphatidylinositol-anchor biosynthesis.</text>
</comment>
<dbReference type="InterPro" id="IPR009580">
    <property type="entry name" value="GPI_biosynthesis_protein_Pig-F"/>
</dbReference>
<evidence type="ECO:0000256" key="6">
    <source>
        <dbReference type="ARBA" id="ARBA00022989"/>
    </source>
</evidence>
<keyword evidence="7 9" id="KW-0472">Membrane</keyword>
<keyword evidence="5" id="KW-0256">Endoplasmic reticulum</keyword>
<reference evidence="10" key="1">
    <citation type="submission" date="2014-08" db="EMBL/GenBank/DDBJ databases">
        <authorList>
            <person name="Sharma Rahul"/>
            <person name="Thines Marco"/>
        </authorList>
    </citation>
    <scope>NUCLEOTIDE SEQUENCE</scope>
</reference>
<comment type="subcellular location">
    <subcellularLocation>
        <location evidence="1">Endoplasmic reticulum membrane</location>
        <topology evidence="1">Multi-pass membrane protein</topology>
    </subcellularLocation>
</comment>
<evidence type="ECO:0000256" key="2">
    <source>
        <dbReference type="ARBA" id="ARBA00004687"/>
    </source>
</evidence>
<accession>A0A0F7SK22</accession>
<feature type="region of interest" description="Disordered" evidence="8">
    <location>
        <begin position="1"/>
        <end position="33"/>
    </location>
</feature>
<dbReference type="UniPathway" id="UPA00196"/>
<dbReference type="GO" id="GO:0005789">
    <property type="term" value="C:endoplasmic reticulum membrane"/>
    <property type="evidence" value="ECO:0007669"/>
    <property type="project" value="UniProtKB-SubCell"/>
</dbReference>
<evidence type="ECO:0000256" key="5">
    <source>
        <dbReference type="ARBA" id="ARBA00022824"/>
    </source>
</evidence>
<evidence type="ECO:0000256" key="8">
    <source>
        <dbReference type="SAM" id="MobiDB-lite"/>
    </source>
</evidence>
<feature type="transmembrane region" description="Helical" evidence="9">
    <location>
        <begin position="164"/>
        <end position="181"/>
    </location>
</feature>
<evidence type="ECO:0000256" key="3">
    <source>
        <dbReference type="ARBA" id="ARBA00022502"/>
    </source>
</evidence>
<feature type="transmembrane region" description="Helical" evidence="9">
    <location>
        <begin position="281"/>
        <end position="301"/>
    </location>
</feature>
<keyword evidence="10" id="KW-0808">Transferase</keyword>
<proteinExistence type="predicted"/>
<evidence type="ECO:0000313" key="10">
    <source>
        <dbReference type="EMBL" id="CED82452.1"/>
    </source>
</evidence>
<protein>
    <submittedName>
        <fullName evidence="10">Ethanolamine-P-transferase GPI11/PIG-F, involved in glycosylphosphatidylinositol anchor biosynthesis</fullName>
    </submittedName>
</protein>
<evidence type="ECO:0000256" key="1">
    <source>
        <dbReference type="ARBA" id="ARBA00004477"/>
    </source>
</evidence>
<dbReference type="EMBL" id="LN483124">
    <property type="protein sequence ID" value="CED82452.1"/>
    <property type="molecule type" value="Genomic_DNA"/>
</dbReference>
<dbReference type="AlphaFoldDB" id="A0A0F7SK22"/>
<evidence type="ECO:0000256" key="4">
    <source>
        <dbReference type="ARBA" id="ARBA00022692"/>
    </source>
</evidence>
<dbReference type="Pfam" id="PF06699">
    <property type="entry name" value="PIG-F"/>
    <property type="match status" value="1"/>
</dbReference>
<sequence>MPPLLNLKAPKKPVFPSRKKTTSATGTTAGDDTRDLPLPSLSAVFPLGKYLSLTAVHVLLLSFVLLALPRSEFPVEISSPAGPAGKRGTDRPEWHWVAALTADPGAFTGWVALGLVAVEAWWTGQIGDLWDQQEEEEANARKKLVVGGGGGQEKEEEEAALRRTIITTMISSVFIHLFIHLLGLRPFTSSVSPASRQIECYLLSLVLSSLTVWTPVALLGPPPVLGELFEGGKARWDWVRLFLNVKLKTPVERAMVYPVLGALLGAWLGVFPMALDWDRPFQAFPIPIVFGAILGFIAGHLSSLAVSCWEVVLKAGSDEFQAGLKTE</sequence>
<dbReference type="GO" id="GO:0006506">
    <property type="term" value="P:GPI anchor biosynthetic process"/>
    <property type="evidence" value="ECO:0007669"/>
    <property type="project" value="UniProtKB-UniPathway"/>
</dbReference>